<accession>A0AAN9UMZ4</accession>
<keyword evidence="4" id="KW-1185">Reference proteome</keyword>
<evidence type="ECO:0000313" key="4">
    <source>
        <dbReference type="Proteomes" id="UP001320420"/>
    </source>
</evidence>
<feature type="transmembrane region" description="Helical" evidence="2">
    <location>
        <begin position="87"/>
        <end position="109"/>
    </location>
</feature>
<organism evidence="3 4">
    <name type="scientific">Diatrype stigma</name>
    <dbReference type="NCBI Taxonomy" id="117547"/>
    <lineage>
        <taxon>Eukaryota</taxon>
        <taxon>Fungi</taxon>
        <taxon>Dikarya</taxon>
        <taxon>Ascomycota</taxon>
        <taxon>Pezizomycotina</taxon>
        <taxon>Sordariomycetes</taxon>
        <taxon>Xylariomycetidae</taxon>
        <taxon>Xylariales</taxon>
        <taxon>Diatrypaceae</taxon>
        <taxon>Diatrype</taxon>
    </lineage>
</organism>
<protein>
    <recommendedName>
        <fullName evidence="5">Integral membrane protein</fullName>
    </recommendedName>
</protein>
<evidence type="ECO:0000256" key="2">
    <source>
        <dbReference type="SAM" id="Phobius"/>
    </source>
</evidence>
<dbReference type="Proteomes" id="UP001320420">
    <property type="component" value="Unassembled WGS sequence"/>
</dbReference>
<feature type="transmembrane region" description="Helical" evidence="2">
    <location>
        <begin position="115"/>
        <end position="138"/>
    </location>
</feature>
<keyword evidence="2" id="KW-0812">Transmembrane</keyword>
<evidence type="ECO:0000313" key="3">
    <source>
        <dbReference type="EMBL" id="KAK7746228.1"/>
    </source>
</evidence>
<feature type="transmembrane region" description="Helical" evidence="2">
    <location>
        <begin position="12"/>
        <end position="31"/>
    </location>
</feature>
<evidence type="ECO:0008006" key="5">
    <source>
        <dbReference type="Google" id="ProtNLM"/>
    </source>
</evidence>
<feature type="compositionally biased region" description="Polar residues" evidence="1">
    <location>
        <begin position="195"/>
        <end position="205"/>
    </location>
</feature>
<proteinExistence type="predicted"/>
<keyword evidence="2" id="KW-1133">Transmembrane helix</keyword>
<feature type="transmembrane region" description="Helical" evidence="2">
    <location>
        <begin position="46"/>
        <end position="66"/>
    </location>
</feature>
<feature type="region of interest" description="Disordered" evidence="1">
    <location>
        <begin position="188"/>
        <end position="236"/>
    </location>
</feature>
<gene>
    <name evidence="3" type="ORF">SLS62_009444</name>
</gene>
<keyword evidence="2" id="KW-0472">Membrane</keyword>
<sequence>MSSEQQLQKYYTELITEYAIGNIFLLLRFYARWRGGGFKIFALDDLFALVVMIVWACYTALAYSVMSMQTIVTLNDKTAGQVPLDQYPAIIHGSKVLFATWFMYISFAWSVKGVALSLIARVAYVSPVPVLTLVASILRSYYSLQTIEFLMDSAHWTSRECFVGVAAVSFPCYRPLFMKSTWMRSSQGSGSWSSKQTPSQPQFELSNRGKWTAGARAMRRLSSTESEERIVEKDENDHDIRVTKEYTVSRD</sequence>
<dbReference type="PANTHER" id="PTHR33048">
    <property type="entry name" value="PTH11-LIKE INTEGRAL MEMBRANE PROTEIN (AFU_ORTHOLOGUE AFUA_5G11245)"/>
    <property type="match status" value="1"/>
</dbReference>
<evidence type="ECO:0000256" key="1">
    <source>
        <dbReference type="SAM" id="MobiDB-lite"/>
    </source>
</evidence>
<feature type="compositionally biased region" description="Basic and acidic residues" evidence="1">
    <location>
        <begin position="226"/>
        <end position="236"/>
    </location>
</feature>
<reference evidence="3 4" key="1">
    <citation type="submission" date="2024-02" db="EMBL/GenBank/DDBJ databases">
        <title>De novo assembly and annotation of 12 fungi associated with fruit tree decline syndrome in Ontario, Canada.</title>
        <authorList>
            <person name="Sulman M."/>
            <person name="Ellouze W."/>
            <person name="Ilyukhin E."/>
        </authorList>
    </citation>
    <scope>NUCLEOTIDE SEQUENCE [LARGE SCALE GENOMIC DNA]</scope>
    <source>
        <strain evidence="3 4">M11/M66-122</strain>
    </source>
</reference>
<dbReference type="InterPro" id="IPR052337">
    <property type="entry name" value="SAT4-like"/>
</dbReference>
<dbReference type="EMBL" id="JAKJXP020000099">
    <property type="protein sequence ID" value="KAK7746228.1"/>
    <property type="molecule type" value="Genomic_DNA"/>
</dbReference>
<dbReference type="AlphaFoldDB" id="A0AAN9UMZ4"/>
<dbReference type="PANTHER" id="PTHR33048:SF152">
    <property type="entry name" value="INTEGRAL MEMBRANE PROTEIN"/>
    <property type="match status" value="1"/>
</dbReference>
<comment type="caution">
    <text evidence="3">The sequence shown here is derived from an EMBL/GenBank/DDBJ whole genome shotgun (WGS) entry which is preliminary data.</text>
</comment>
<name>A0AAN9UMZ4_9PEZI</name>